<feature type="domain" description="Peptidase M14" evidence="4">
    <location>
        <begin position="131"/>
        <end position="413"/>
    </location>
</feature>
<keyword evidence="5" id="KW-0378">Hydrolase</keyword>
<dbReference type="PANTHER" id="PTHR12756">
    <property type="entry name" value="CYTOSOLIC CARBOXYPEPTIDASE"/>
    <property type="match status" value="1"/>
</dbReference>
<feature type="active site" description="Proton donor/acceptor" evidence="3">
    <location>
        <position position="374"/>
    </location>
</feature>
<comment type="similarity">
    <text evidence="2 3">Belongs to the peptidase M14 family.</text>
</comment>
<accession>A0A9N8EWL0</accession>
<dbReference type="PANTHER" id="PTHR12756:SF11">
    <property type="entry name" value="CYTOSOLIC CARBOXYPEPTIDASE 1"/>
    <property type="match status" value="1"/>
</dbReference>
<dbReference type="CDD" id="cd06234">
    <property type="entry name" value="M14_PaCCP-like"/>
    <property type="match status" value="1"/>
</dbReference>
<evidence type="ECO:0000313" key="6">
    <source>
        <dbReference type="Proteomes" id="UP001153069"/>
    </source>
</evidence>
<comment type="cofactor">
    <cofactor evidence="1">
        <name>Zn(2+)</name>
        <dbReference type="ChEBI" id="CHEBI:29105"/>
    </cofactor>
</comment>
<proteinExistence type="inferred from homology"/>
<sequence>MPVTISISDTFDGGNIKFVEQRVNPDDASVIDVIAHIKPDVYTELEEMAHMQYFAFRVTLGGLLSLEQEEQKVNYILANAQDVSYPEAWSGTTVFYGSDLDDVDGWKRNLTTHYGDGKLSWQQTHTRNGSLYFSYFPPFSYARHLKLISQCTPHAQVGTLGQSLEGREMEFITIGSGSLTCWIIHRQHPGETMAEHYAEGLLHRLLGIPTNGDTTGDKVVQEALQKFTFYIVPCMCPDGSVKGHLRTNACGANLNREWATVKPGYTAPSLERSPEVYHVLHKMDETGVDVCIDVHGDEELPFNFISGAELIPAWGPRLQALHGAFVAAYGRSNNSMQAAIGYPPPESAEMVLRYMNVATNQISQRFNCLAVTLEMPFKDCLTTSDPDVGWNPAQSRKLGATVLEALVQVHPLLRDESEFWKTLPAEDAYVTTTDDYESQMTSADKDEPQFKMLKKRFYSDVHEIHKQSAANN</sequence>
<evidence type="ECO:0000256" key="1">
    <source>
        <dbReference type="ARBA" id="ARBA00001947"/>
    </source>
</evidence>
<keyword evidence="6" id="KW-1185">Reference proteome</keyword>
<name>A0A9N8EWL0_9STRA</name>
<comment type="caution">
    <text evidence="5">The sequence shown here is derived from an EMBL/GenBank/DDBJ whole genome shotgun (WGS) entry which is preliminary data.</text>
</comment>
<dbReference type="PROSITE" id="PS52035">
    <property type="entry name" value="PEPTIDASE_M14"/>
    <property type="match status" value="1"/>
</dbReference>
<dbReference type="SUPFAM" id="SSF53187">
    <property type="entry name" value="Zn-dependent exopeptidases"/>
    <property type="match status" value="1"/>
</dbReference>
<dbReference type="Pfam" id="PF18027">
    <property type="entry name" value="Pepdidase_M14_N"/>
    <property type="match status" value="1"/>
</dbReference>
<dbReference type="InterPro" id="IPR000834">
    <property type="entry name" value="Peptidase_M14"/>
</dbReference>
<dbReference type="EMBL" id="CAICTM010002259">
    <property type="protein sequence ID" value="CAB9528576.1"/>
    <property type="molecule type" value="Genomic_DNA"/>
</dbReference>
<evidence type="ECO:0000256" key="3">
    <source>
        <dbReference type="PROSITE-ProRule" id="PRU01379"/>
    </source>
</evidence>
<gene>
    <name evidence="5" type="ORF">SEMRO_2261_G321150.1</name>
</gene>
<keyword evidence="5" id="KW-0121">Carboxypeptidase</keyword>
<keyword evidence="5" id="KW-0645">Protease</keyword>
<dbReference type="Proteomes" id="UP001153069">
    <property type="component" value="Unassembled WGS sequence"/>
</dbReference>
<protein>
    <submittedName>
        <fullName evidence="5">Cytosolic carboxypeptidase 1</fullName>
    </submittedName>
</protein>
<dbReference type="GO" id="GO:0008270">
    <property type="term" value="F:zinc ion binding"/>
    <property type="evidence" value="ECO:0007669"/>
    <property type="project" value="InterPro"/>
</dbReference>
<dbReference type="GO" id="GO:0004181">
    <property type="term" value="F:metallocarboxypeptidase activity"/>
    <property type="evidence" value="ECO:0007669"/>
    <property type="project" value="InterPro"/>
</dbReference>
<dbReference type="Pfam" id="PF00246">
    <property type="entry name" value="Peptidase_M14"/>
    <property type="match status" value="1"/>
</dbReference>
<reference evidence="5" key="1">
    <citation type="submission" date="2020-06" db="EMBL/GenBank/DDBJ databases">
        <authorList>
            <consortium name="Plant Systems Biology data submission"/>
        </authorList>
    </citation>
    <scope>NUCLEOTIDE SEQUENCE</scope>
    <source>
        <strain evidence="5">D6</strain>
    </source>
</reference>
<dbReference type="AlphaFoldDB" id="A0A9N8EWL0"/>
<dbReference type="InterPro" id="IPR040626">
    <property type="entry name" value="Pepdidase_M14_N"/>
</dbReference>
<organism evidence="5 6">
    <name type="scientific">Seminavis robusta</name>
    <dbReference type="NCBI Taxonomy" id="568900"/>
    <lineage>
        <taxon>Eukaryota</taxon>
        <taxon>Sar</taxon>
        <taxon>Stramenopiles</taxon>
        <taxon>Ochrophyta</taxon>
        <taxon>Bacillariophyta</taxon>
        <taxon>Bacillariophyceae</taxon>
        <taxon>Bacillariophycidae</taxon>
        <taxon>Naviculales</taxon>
        <taxon>Naviculaceae</taxon>
        <taxon>Seminavis</taxon>
    </lineage>
</organism>
<dbReference type="GO" id="GO:0006508">
    <property type="term" value="P:proteolysis"/>
    <property type="evidence" value="ECO:0007669"/>
    <property type="project" value="InterPro"/>
</dbReference>
<evidence type="ECO:0000259" key="4">
    <source>
        <dbReference type="PROSITE" id="PS52035"/>
    </source>
</evidence>
<dbReference type="Gene3D" id="3.40.630.10">
    <property type="entry name" value="Zn peptidases"/>
    <property type="match status" value="1"/>
</dbReference>
<dbReference type="InterPro" id="IPR050821">
    <property type="entry name" value="Cytosolic_carboxypeptidase"/>
</dbReference>
<dbReference type="OrthoDB" id="10253041at2759"/>
<dbReference type="Gene3D" id="2.60.40.3120">
    <property type="match status" value="1"/>
</dbReference>
<evidence type="ECO:0000256" key="2">
    <source>
        <dbReference type="ARBA" id="ARBA00005988"/>
    </source>
</evidence>
<evidence type="ECO:0000313" key="5">
    <source>
        <dbReference type="EMBL" id="CAB9528576.1"/>
    </source>
</evidence>